<evidence type="ECO:0000256" key="2">
    <source>
        <dbReference type="ARBA" id="ARBA00010527"/>
    </source>
</evidence>
<evidence type="ECO:0000256" key="17">
    <source>
        <dbReference type="SAM" id="MobiDB-lite"/>
    </source>
</evidence>
<dbReference type="InterPro" id="IPR001708">
    <property type="entry name" value="YidC/ALB3/OXA1/COX18"/>
</dbReference>
<evidence type="ECO:0000256" key="10">
    <source>
        <dbReference type="ARBA" id="ARBA00023186"/>
    </source>
</evidence>
<proteinExistence type="inferred from homology"/>
<evidence type="ECO:0000256" key="15">
    <source>
        <dbReference type="ARBA" id="ARBA00033342"/>
    </source>
</evidence>
<evidence type="ECO:0000256" key="8">
    <source>
        <dbReference type="ARBA" id="ARBA00022989"/>
    </source>
</evidence>
<dbReference type="CDD" id="cd20070">
    <property type="entry name" value="5TM_YidC_Alb3"/>
    <property type="match status" value="1"/>
</dbReference>
<dbReference type="InterPro" id="IPR028055">
    <property type="entry name" value="YidC/Oxa/ALB_C"/>
</dbReference>
<dbReference type="RefSeq" id="WP_357404951.1">
    <property type="nucleotide sequence ID" value="NZ_JBEYCD010000006.1"/>
</dbReference>
<keyword evidence="7" id="KW-0653">Protein transport</keyword>
<evidence type="ECO:0000256" key="5">
    <source>
        <dbReference type="ARBA" id="ARBA00022475"/>
    </source>
</evidence>
<keyword evidence="8 18" id="KW-1133">Transmembrane helix</keyword>
<gene>
    <name evidence="20" type="primary">yidC</name>
    <name evidence="20" type="ORF">ACH49W_13985</name>
</gene>
<keyword evidence="10" id="KW-0143">Chaperone</keyword>
<keyword evidence="9 18" id="KW-0472">Membrane</keyword>
<dbReference type="NCBIfam" id="NF002899">
    <property type="entry name" value="PRK03449.1"/>
    <property type="match status" value="1"/>
</dbReference>
<dbReference type="NCBIfam" id="TIGR03592">
    <property type="entry name" value="yidC_oxa1_cterm"/>
    <property type="match status" value="1"/>
</dbReference>
<comment type="function">
    <text evidence="11">Required for the insertion and/or proper folding and/or complex formation of integral membrane proteins into the membrane. Involved in integration of membrane proteins that insert both dependently and independently of the Sec translocase complex, as well as at least some lipoproteins. Aids folding of multispanning membrane proteins.</text>
</comment>
<accession>A0ABW7X082</accession>
<feature type="domain" description="Membrane insertase YidC/Oxa/ALB C-terminal" evidence="19">
    <location>
        <begin position="32"/>
        <end position="261"/>
    </location>
</feature>
<evidence type="ECO:0000256" key="13">
    <source>
        <dbReference type="ARBA" id="ARBA00031538"/>
    </source>
</evidence>
<evidence type="ECO:0000256" key="9">
    <source>
        <dbReference type="ARBA" id="ARBA00023136"/>
    </source>
</evidence>
<feature type="transmembrane region" description="Helical" evidence="18">
    <location>
        <begin position="30"/>
        <end position="52"/>
    </location>
</feature>
<evidence type="ECO:0000256" key="3">
    <source>
        <dbReference type="ARBA" id="ARBA00015325"/>
    </source>
</evidence>
<dbReference type="InterPro" id="IPR047196">
    <property type="entry name" value="YidC_ALB_C"/>
</dbReference>
<dbReference type="Pfam" id="PF02096">
    <property type="entry name" value="60KD_IMP"/>
    <property type="match status" value="1"/>
</dbReference>
<protein>
    <recommendedName>
        <fullName evidence="3">Membrane protein insertase YidC</fullName>
    </recommendedName>
    <alternativeName>
        <fullName evidence="15">Foldase YidC</fullName>
    </alternativeName>
    <alternativeName>
        <fullName evidence="14">Membrane integrase YidC</fullName>
    </alternativeName>
    <alternativeName>
        <fullName evidence="13">Membrane protein YidC</fullName>
    </alternativeName>
</protein>
<evidence type="ECO:0000256" key="1">
    <source>
        <dbReference type="ARBA" id="ARBA00004651"/>
    </source>
</evidence>
<evidence type="ECO:0000256" key="7">
    <source>
        <dbReference type="ARBA" id="ARBA00022927"/>
    </source>
</evidence>
<keyword evidence="4" id="KW-0813">Transport</keyword>
<feature type="transmembrane region" description="Helical" evidence="18">
    <location>
        <begin position="222"/>
        <end position="246"/>
    </location>
</feature>
<evidence type="ECO:0000259" key="19">
    <source>
        <dbReference type="Pfam" id="PF02096"/>
    </source>
</evidence>
<evidence type="ECO:0000313" key="20">
    <source>
        <dbReference type="EMBL" id="MFI2474481.1"/>
    </source>
</evidence>
<feature type="transmembrane region" description="Helical" evidence="18">
    <location>
        <begin position="180"/>
        <end position="201"/>
    </location>
</feature>
<sequence length="304" mass="32715">MLDVVYYPVSAVLWLWHTAFAALLGSTSGLAWVLAVVFLVATLRAAMYPLFLKQVRNQAVARRLRPEIEALRKRYPDDKQRQAVEIQKLNRENGIGVLAGCLPMLGQALVFLALFHVLRSFDRTGTLGHLPFQATPAPLTPEQNAQTPNYVFGAADVQSFLNAKLFGAPLSATLTGQPSVAIAVVACTLMLVAAIATHFTARAAIARQDLAAAQLPMLNTMTLWVFPAGALIGGALLPVAILLYFVSNNAWTLAQQHFVHRRIDAEVSAAAVASAAARRHSAPKPGVKPGTTRRPGAKSRRGRG</sequence>
<evidence type="ECO:0000256" key="16">
    <source>
        <dbReference type="RuleBase" id="RU003945"/>
    </source>
</evidence>
<evidence type="ECO:0000256" key="6">
    <source>
        <dbReference type="ARBA" id="ARBA00022692"/>
    </source>
</evidence>
<evidence type="ECO:0000256" key="4">
    <source>
        <dbReference type="ARBA" id="ARBA00022448"/>
    </source>
</evidence>
<comment type="caution">
    <text evidence="20">The sequence shown here is derived from an EMBL/GenBank/DDBJ whole genome shotgun (WGS) entry which is preliminary data.</text>
</comment>
<evidence type="ECO:0000256" key="11">
    <source>
        <dbReference type="ARBA" id="ARBA00025034"/>
    </source>
</evidence>
<evidence type="ECO:0000256" key="12">
    <source>
        <dbReference type="ARBA" id="ARBA00026028"/>
    </source>
</evidence>
<feature type="transmembrane region" description="Helical" evidence="18">
    <location>
        <begin position="95"/>
        <end position="118"/>
    </location>
</feature>
<evidence type="ECO:0000313" key="21">
    <source>
        <dbReference type="Proteomes" id="UP001611415"/>
    </source>
</evidence>
<organism evidence="20 21">
    <name type="scientific">Nocardia xishanensis</name>
    <dbReference type="NCBI Taxonomy" id="238964"/>
    <lineage>
        <taxon>Bacteria</taxon>
        <taxon>Bacillati</taxon>
        <taxon>Actinomycetota</taxon>
        <taxon>Actinomycetes</taxon>
        <taxon>Mycobacteriales</taxon>
        <taxon>Nocardiaceae</taxon>
        <taxon>Nocardia</taxon>
    </lineage>
</organism>
<dbReference type="EMBL" id="JBIRYO010000007">
    <property type="protein sequence ID" value="MFI2474481.1"/>
    <property type="molecule type" value="Genomic_DNA"/>
</dbReference>
<comment type="subcellular location">
    <subcellularLocation>
        <location evidence="1">Cell membrane</location>
        <topology evidence="1">Multi-pass membrane protein</topology>
    </subcellularLocation>
    <subcellularLocation>
        <location evidence="16">Membrane</location>
        <topology evidence="16">Multi-pass membrane protein</topology>
    </subcellularLocation>
</comment>
<keyword evidence="21" id="KW-1185">Reference proteome</keyword>
<feature type="compositionally biased region" description="Basic residues" evidence="17">
    <location>
        <begin position="295"/>
        <end position="304"/>
    </location>
</feature>
<dbReference type="Proteomes" id="UP001611415">
    <property type="component" value="Unassembled WGS sequence"/>
</dbReference>
<dbReference type="PANTHER" id="PTHR12428:SF65">
    <property type="entry name" value="CYTOCHROME C OXIDASE ASSEMBLY PROTEIN COX18, MITOCHONDRIAL"/>
    <property type="match status" value="1"/>
</dbReference>
<keyword evidence="6 16" id="KW-0812">Transmembrane</keyword>
<dbReference type="PANTHER" id="PTHR12428">
    <property type="entry name" value="OXA1"/>
    <property type="match status" value="1"/>
</dbReference>
<keyword evidence="5" id="KW-1003">Cell membrane</keyword>
<evidence type="ECO:0000256" key="14">
    <source>
        <dbReference type="ARBA" id="ARBA00033245"/>
    </source>
</evidence>
<name>A0ABW7X082_9NOCA</name>
<evidence type="ECO:0000256" key="18">
    <source>
        <dbReference type="SAM" id="Phobius"/>
    </source>
</evidence>
<comment type="similarity">
    <text evidence="2">Belongs to the OXA1/ALB3/YidC family. Type 1 subfamily.</text>
</comment>
<comment type="subunit">
    <text evidence="12">Interacts with the Sec translocase complex via SecD. Specifically interacts with transmembrane segments of nascent integral membrane proteins during membrane integration.</text>
</comment>
<feature type="region of interest" description="Disordered" evidence="17">
    <location>
        <begin position="275"/>
        <end position="304"/>
    </location>
</feature>
<reference evidence="20 21" key="1">
    <citation type="submission" date="2024-10" db="EMBL/GenBank/DDBJ databases">
        <title>The Natural Products Discovery Center: Release of the First 8490 Sequenced Strains for Exploring Actinobacteria Biosynthetic Diversity.</title>
        <authorList>
            <person name="Kalkreuter E."/>
            <person name="Kautsar S.A."/>
            <person name="Yang D."/>
            <person name="Bader C.D."/>
            <person name="Teijaro C.N."/>
            <person name="Fluegel L."/>
            <person name="Davis C.M."/>
            <person name="Simpson J.R."/>
            <person name="Lauterbach L."/>
            <person name="Steele A.D."/>
            <person name="Gui C."/>
            <person name="Meng S."/>
            <person name="Li G."/>
            <person name="Viehrig K."/>
            <person name="Ye F."/>
            <person name="Su P."/>
            <person name="Kiefer A.F."/>
            <person name="Nichols A."/>
            <person name="Cepeda A.J."/>
            <person name="Yan W."/>
            <person name="Fan B."/>
            <person name="Jiang Y."/>
            <person name="Adhikari A."/>
            <person name="Zheng C.-J."/>
            <person name="Schuster L."/>
            <person name="Cowan T.M."/>
            <person name="Smanski M.J."/>
            <person name="Chevrette M.G."/>
            <person name="De Carvalho L.P.S."/>
            <person name="Shen B."/>
        </authorList>
    </citation>
    <scope>NUCLEOTIDE SEQUENCE [LARGE SCALE GENOMIC DNA]</scope>
    <source>
        <strain evidence="20 21">NPDC019275</strain>
    </source>
</reference>